<dbReference type="InterPro" id="IPR008457">
    <property type="entry name" value="Cu-R_CopD_dom"/>
</dbReference>
<keyword evidence="1" id="KW-0472">Membrane</keyword>
<evidence type="ECO:0000313" key="3">
    <source>
        <dbReference type="EMBL" id="AUI68150.1"/>
    </source>
</evidence>
<dbReference type="Pfam" id="PF05425">
    <property type="entry name" value="CopD"/>
    <property type="match status" value="1"/>
</dbReference>
<evidence type="ECO:0000313" key="4">
    <source>
        <dbReference type="Proteomes" id="UP000234271"/>
    </source>
</evidence>
<keyword evidence="1" id="KW-1133">Transmembrane helix</keyword>
<feature type="domain" description="Copper resistance protein D" evidence="2">
    <location>
        <begin position="47"/>
        <end position="147"/>
    </location>
</feature>
<feature type="transmembrane region" description="Helical" evidence="1">
    <location>
        <begin position="132"/>
        <end position="153"/>
    </location>
</feature>
<keyword evidence="4" id="KW-1185">Reference proteome</keyword>
<reference evidence="4" key="1">
    <citation type="submission" date="2016-12" db="EMBL/GenBank/DDBJ databases">
        <title>Complete Genome Sequence of Beggiatoa leptomitiformis D-401.</title>
        <authorList>
            <person name="Fomenkov A."/>
            <person name="Vincze T."/>
            <person name="Grabovich M."/>
            <person name="Anton B.P."/>
            <person name="Dubinina G."/>
            <person name="Orlova M."/>
            <person name="Belousova E."/>
            <person name="Roberts R.J."/>
        </authorList>
    </citation>
    <scope>NUCLEOTIDE SEQUENCE [LARGE SCALE GENOMIC DNA]</scope>
    <source>
        <strain evidence="4">D-401</strain>
    </source>
</reference>
<gene>
    <name evidence="3" type="ORF">BLE401_05185</name>
</gene>
<dbReference type="KEGG" id="blep:AL038_00860"/>
<proteinExistence type="predicted"/>
<dbReference type="AlphaFoldDB" id="A0A2N9YCF5"/>
<dbReference type="Proteomes" id="UP000234271">
    <property type="component" value="Chromosome"/>
</dbReference>
<sequence length="154" mass="17800">MLFNLLKTLHVLAMVIWVGGMFFAYMALRPVAAQWLELPLRLQVWTQVFKKFFPWVWLATVTLLITGLLMIYLYGGMAHVQWHVHLMLLTGLIMMTIFIHLFFISYRHLQDAVAMQNWQIGATRLGQIRRLIGINLVLGLVTIVVATLGKTLFM</sequence>
<feature type="transmembrane region" description="Helical" evidence="1">
    <location>
        <begin position="12"/>
        <end position="32"/>
    </location>
</feature>
<organism evidence="3 4">
    <name type="scientific">Beggiatoa leptomitoformis</name>
    <dbReference type="NCBI Taxonomy" id="288004"/>
    <lineage>
        <taxon>Bacteria</taxon>
        <taxon>Pseudomonadati</taxon>
        <taxon>Pseudomonadota</taxon>
        <taxon>Gammaproteobacteria</taxon>
        <taxon>Thiotrichales</taxon>
        <taxon>Thiotrichaceae</taxon>
        <taxon>Beggiatoa</taxon>
    </lineage>
</organism>
<feature type="transmembrane region" description="Helical" evidence="1">
    <location>
        <begin position="86"/>
        <end position="106"/>
    </location>
</feature>
<dbReference type="STRING" id="288004.AL038_00860"/>
<protein>
    <recommendedName>
        <fullName evidence="2">Copper resistance protein D domain-containing protein</fullName>
    </recommendedName>
</protein>
<dbReference type="GO" id="GO:0016020">
    <property type="term" value="C:membrane"/>
    <property type="evidence" value="ECO:0007669"/>
    <property type="project" value="InterPro"/>
</dbReference>
<dbReference type="OrthoDB" id="8419862at2"/>
<feature type="transmembrane region" description="Helical" evidence="1">
    <location>
        <begin position="52"/>
        <end position="74"/>
    </location>
</feature>
<keyword evidence="1" id="KW-0812">Transmembrane</keyword>
<accession>A0A2N9YCF5</accession>
<evidence type="ECO:0000256" key="1">
    <source>
        <dbReference type="SAM" id="Phobius"/>
    </source>
</evidence>
<name>A0A2N9YCF5_9GAMM</name>
<dbReference type="RefSeq" id="WP_062147632.1">
    <property type="nucleotide sequence ID" value="NZ_CP012373.2"/>
</dbReference>
<dbReference type="EMBL" id="CP018889">
    <property type="protein sequence ID" value="AUI68150.1"/>
    <property type="molecule type" value="Genomic_DNA"/>
</dbReference>
<evidence type="ECO:0000259" key="2">
    <source>
        <dbReference type="Pfam" id="PF05425"/>
    </source>
</evidence>